<feature type="non-terminal residue" evidence="1">
    <location>
        <position position="44"/>
    </location>
</feature>
<evidence type="ECO:0000313" key="2">
    <source>
        <dbReference type="Proteomes" id="UP000016662"/>
    </source>
</evidence>
<evidence type="ECO:0000313" key="1">
    <source>
        <dbReference type="EMBL" id="ERJ96354.1"/>
    </source>
</evidence>
<keyword evidence="2" id="KW-1185">Reference proteome</keyword>
<dbReference type="Proteomes" id="UP000016662">
    <property type="component" value="Unassembled WGS sequence"/>
</dbReference>
<sequence>MGSPFCTHEKMHFAVPYIQEQANISVRLHICIVLRQYRTKIVRQ</sequence>
<name>U2M3M6_9FIRM</name>
<proteinExistence type="predicted"/>
<protein>
    <submittedName>
        <fullName evidence="1">Uncharacterized protein</fullName>
    </submittedName>
</protein>
<gene>
    <name evidence="1" type="ORF">RUMCAL_01280</name>
</gene>
<accession>U2M3M6</accession>
<reference evidence="1 2" key="1">
    <citation type="submission" date="2013-07" db="EMBL/GenBank/DDBJ databases">
        <authorList>
            <person name="Weinstock G."/>
            <person name="Sodergren E."/>
            <person name="Wylie T."/>
            <person name="Fulton L."/>
            <person name="Fulton R."/>
            <person name="Fronick C."/>
            <person name="O'Laughlin M."/>
            <person name="Godfrey J."/>
            <person name="Miner T."/>
            <person name="Herter B."/>
            <person name="Appelbaum E."/>
            <person name="Cordes M."/>
            <person name="Lek S."/>
            <person name="Wollam A."/>
            <person name="Pepin K.H."/>
            <person name="Palsikar V.B."/>
            <person name="Mitreva M."/>
            <person name="Wilson R.K."/>
        </authorList>
    </citation>
    <scope>NUCLEOTIDE SEQUENCE [LARGE SCALE GENOMIC DNA]</scope>
    <source>
        <strain evidence="1 2">ATCC 27760</strain>
    </source>
</reference>
<dbReference type="EMBL" id="AWVF01000166">
    <property type="protein sequence ID" value="ERJ96354.1"/>
    <property type="molecule type" value="Genomic_DNA"/>
</dbReference>
<dbReference type="STRING" id="411473.RUMCAL_01280"/>
<dbReference type="HOGENOM" id="CLU_3226741_0_0_9"/>
<dbReference type="AlphaFoldDB" id="U2M3M6"/>
<organism evidence="1 2">
    <name type="scientific">Ruminococcus callidus ATCC 27760</name>
    <dbReference type="NCBI Taxonomy" id="411473"/>
    <lineage>
        <taxon>Bacteria</taxon>
        <taxon>Bacillati</taxon>
        <taxon>Bacillota</taxon>
        <taxon>Clostridia</taxon>
        <taxon>Eubacteriales</taxon>
        <taxon>Oscillospiraceae</taxon>
        <taxon>Ruminococcus</taxon>
    </lineage>
</organism>
<comment type="caution">
    <text evidence="1">The sequence shown here is derived from an EMBL/GenBank/DDBJ whole genome shotgun (WGS) entry which is preliminary data.</text>
</comment>